<evidence type="ECO:0000313" key="3">
    <source>
        <dbReference type="EMBL" id="MFC3672783.1"/>
    </source>
</evidence>
<gene>
    <name evidence="3" type="ORF">ACFOOT_15280</name>
</gene>
<keyword evidence="4" id="KW-1185">Reference proteome</keyword>
<feature type="domain" description="DUF3644" evidence="2">
    <location>
        <begin position="93"/>
        <end position="276"/>
    </location>
</feature>
<dbReference type="Pfam" id="PF12358">
    <property type="entry name" value="DUF3644"/>
    <property type="match status" value="1"/>
</dbReference>
<keyword evidence="1" id="KW-1133">Transmembrane helix</keyword>
<dbReference type="InterPro" id="IPR022104">
    <property type="entry name" value="DUF3644"/>
</dbReference>
<feature type="transmembrane region" description="Helical" evidence="1">
    <location>
        <begin position="120"/>
        <end position="137"/>
    </location>
</feature>
<evidence type="ECO:0000256" key="1">
    <source>
        <dbReference type="SAM" id="Phobius"/>
    </source>
</evidence>
<accession>A0ABV7V5U4</accession>
<name>A0ABV7V5U4_9SPHN</name>
<keyword evidence="1" id="KW-0472">Membrane</keyword>
<evidence type="ECO:0000259" key="2">
    <source>
        <dbReference type="Pfam" id="PF12358"/>
    </source>
</evidence>
<sequence length="404" mass="45878">MGQKPRRNPANKLDRWEIALIKRMIASTSLNDQDILAYFTRPTRSINHARIAEIRGQTKHRSVTTASQAELDAFLAAWPQIDLTTGLHLRGDELLVKAREAMLHAVQGFNNPRAHFKSETFIVVAVIAFTYLLHWHYRRNGVDIRYKRMVDGVETVLKTRHGADKHWELEACLDYGDCPLDGGTVTNLRFLIAIRHEIEHQLTTRIDDAISAKLQACCLNFNRAIKDIAGAQHGLDRDLGLALQFSGIERDQRDLLLSDTDMPAHIQAAHTAFEDGLTDEMMTNPRYSYRVAYIEQVVNSRGKADQVVEFLRSGTEKGDHVRLALKEVEKPKLKPGQIVDLMIAEGFPRFTIYHHTQLWKDADAKAPGKAFGTTLADGAWYWYPSWVDQVRAHVQAHPELYGRA</sequence>
<dbReference type="EMBL" id="JBHRYE010000024">
    <property type="protein sequence ID" value="MFC3672783.1"/>
    <property type="molecule type" value="Genomic_DNA"/>
</dbReference>
<comment type="caution">
    <text evidence="3">The sequence shown here is derived from an EMBL/GenBank/DDBJ whole genome shotgun (WGS) entry which is preliminary data.</text>
</comment>
<evidence type="ECO:0000313" key="4">
    <source>
        <dbReference type="Proteomes" id="UP001595683"/>
    </source>
</evidence>
<organism evidence="3 4">
    <name type="scientific">Novosphingobium pokkalii</name>
    <dbReference type="NCBI Taxonomy" id="1770194"/>
    <lineage>
        <taxon>Bacteria</taxon>
        <taxon>Pseudomonadati</taxon>
        <taxon>Pseudomonadota</taxon>
        <taxon>Alphaproteobacteria</taxon>
        <taxon>Sphingomonadales</taxon>
        <taxon>Sphingomonadaceae</taxon>
        <taxon>Novosphingobium</taxon>
    </lineage>
</organism>
<dbReference type="Proteomes" id="UP001595683">
    <property type="component" value="Unassembled WGS sequence"/>
</dbReference>
<proteinExistence type="predicted"/>
<dbReference type="RefSeq" id="WP_191325513.1">
    <property type="nucleotide sequence ID" value="NZ_BMZP01000018.1"/>
</dbReference>
<keyword evidence="1" id="KW-0812">Transmembrane</keyword>
<reference evidence="4" key="1">
    <citation type="journal article" date="2019" name="Int. J. Syst. Evol. Microbiol.">
        <title>The Global Catalogue of Microorganisms (GCM) 10K type strain sequencing project: providing services to taxonomists for standard genome sequencing and annotation.</title>
        <authorList>
            <consortium name="The Broad Institute Genomics Platform"/>
            <consortium name="The Broad Institute Genome Sequencing Center for Infectious Disease"/>
            <person name="Wu L."/>
            <person name="Ma J."/>
        </authorList>
    </citation>
    <scope>NUCLEOTIDE SEQUENCE [LARGE SCALE GENOMIC DNA]</scope>
    <source>
        <strain evidence="4">KCTC 42224</strain>
    </source>
</reference>
<protein>
    <submittedName>
        <fullName evidence="3">DUF3644 domain-containing protein</fullName>
    </submittedName>
</protein>